<dbReference type="InterPro" id="IPR046848">
    <property type="entry name" value="E_motif"/>
</dbReference>
<dbReference type="GO" id="GO:0009451">
    <property type="term" value="P:RNA modification"/>
    <property type="evidence" value="ECO:0007669"/>
    <property type="project" value="InterPro"/>
</dbReference>
<name>A0A9R1VM76_LACSA</name>
<evidence type="ECO:0000313" key="3">
    <source>
        <dbReference type="EMBL" id="KAJ0209962.1"/>
    </source>
</evidence>
<comment type="caution">
    <text evidence="3">The sequence shown here is derived from an EMBL/GenBank/DDBJ whole genome shotgun (WGS) entry which is preliminary data.</text>
</comment>
<dbReference type="NCBIfam" id="TIGR00756">
    <property type="entry name" value="PPR"/>
    <property type="match status" value="5"/>
</dbReference>
<organism evidence="3 4">
    <name type="scientific">Lactuca sativa</name>
    <name type="common">Garden lettuce</name>
    <dbReference type="NCBI Taxonomy" id="4236"/>
    <lineage>
        <taxon>Eukaryota</taxon>
        <taxon>Viridiplantae</taxon>
        <taxon>Streptophyta</taxon>
        <taxon>Embryophyta</taxon>
        <taxon>Tracheophyta</taxon>
        <taxon>Spermatophyta</taxon>
        <taxon>Magnoliopsida</taxon>
        <taxon>eudicotyledons</taxon>
        <taxon>Gunneridae</taxon>
        <taxon>Pentapetalae</taxon>
        <taxon>asterids</taxon>
        <taxon>campanulids</taxon>
        <taxon>Asterales</taxon>
        <taxon>Asteraceae</taxon>
        <taxon>Cichorioideae</taxon>
        <taxon>Cichorieae</taxon>
        <taxon>Lactucinae</taxon>
        <taxon>Lactuca</taxon>
    </lineage>
</organism>
<dbReference type="PROSITE" id="PS51375">
    <property type="entry name" value="PPR"/>
    <property type="match status" value="5"/>
</dbReference>
<sequence length="555" mass="62856">MIRRQTNDKIPNFHQRSSLWSKCTTFRKLRQIHAYMVVNGFNTSKFNLRELIYVSALVIPSGISYAHEVFDHITQPDRFMWNTMLRGSAQSPNPANTVSLFTQMERRGIQPDRYTFPFVLKACTKLSWSILGCAVHGKITKHGFDENTFAKNTLIYFHANVGEIEIASALFDSSATKQVVAWSALTAGYARRGNLGMARKVFDEMPEKDLISWNVMITAYAKMRQMESAKALFTQVPNPDIVTWNAMIAGYVTSGMHTHALQMFDEMTRVGEQPDEVTMLTLVTACTNSGDLDIGEKIHRSVLSLGGGKLSILLGNALIDMYAKCGEIDKAFKIFNNMKEKVVTTWNSIIGGLAFHGSSEEAINVFKRMRKIKITPNEITFVGVLVACSHAGRVQEGQEYFNLMKKEYKIKPNIRHYGCMVDLFGRAGLLNEAFEFIDQMEIEPNDIIWRTLLGACRVHNHVELGKLANEKLLKLRKGESGDYVLLSNIYASQGEWSGAERLRKVMDDKGVRKEAASSLVDADERMLMRFLFDSKPQMEVDKFKTKVHMKSFDVK</sequence>
<reference evidence="3 4" key="1">
    <citation type="journal article" date="2017" name="Nat. Commun.">
        <title>Genome assembly with in vitro proximity ligation data and whole-genome triplication in lettuce.</title>
        <authorList>
            <person name="Reyes-Chin-Wo S."/>
            <person name="Wang Z."/>
            <person name="Yang X."/>
            <person name="Kozik A."/>
            <person name="Arikit S."/>
            <person name="Song C."/>
            <person name="Xia L."/>
            <person name="Froenicke L."/>
            <person name="Lavelle D.O."/>
            <person name="Truco M.J."/>
            <person name="Xia R."/>
            <person name="Zhu S."/>
            <person name="Xu C."/>
            <person name="Xu H."/>
            <person name="Xu X."/>
            <person name="Cox K."/>
            <person name="Korf I."/>
            <person name="Meyers B.C."/>
            <person name="Michelmore R.W."/>
        </authorList>
    </citation>
    <scope>NUCLEOTIDE SEQUENCE [LARGE SCALE GENOMIC DNA]</scope>
    <source>
        <strain evidence="4">cv. Salinas</strain>
        <tissue evidence="3">Seedlings</tissue>
    </source>
</reference>
<feature type="repeat" description="PPR" evidence="2">
    <location>
        <begin position="178"/>
        <end position="212"/>
    </location>
</feature>
<feature type="repeat" description="PPR" evidence="2">
    <location>
        <begin position="240"/>
        <end position="274"/>
    </location>
</feature>
<dbReference type="InterPro" id="IPR002885">
    <property type="entry name" value="PPR_rpt"/>
</dbReference>
<feature type="repeat" description="PPR" evidence="2">
    <location>
        <begin position="342"/>
        <end position="376"/>
    </location>
</feature>
<dbReference type="OrthoDB" id="185373at2759"/>
<dbReference type="FunFam" id="1.25.40.10:FF:000090">
    <property type="entry name" value="Pentatricopeptide repeat-containing protein, chloroplastic"/>
    <property type="match status" value="1"/>
</dbReference>
<dbReference type="Pfam" id="PF20431">
    <property type="entry name" value="E_motif"/>
    <property type="match status" value="1"/>
</dbReference>
<dbReference type="InterPro" id="IPR011990">
    <property type="entry name" value="TPR-like_helical_dom_sf"/>
</dbReference>
<dbReference type="Pfam" id="PF12854">
    <property type="entry name" value="PPR_1"/>
    <property type="match status" value="1"/>
</dbReference>
<dbReference type="PANTHER" id="PTHR47926">
    <property type="entry name" value="PENTATRICOPEPTIDE REPEAT-CONTAINING PROTEIN"/>
    <property type="match status" value="1"/>
</dbReference>
<feature type="repeat" description="PPR" evidence="2">
    <location>
        <begin position="77"/>
        <end position="111"/>
    </location>
</feature>
<dbReference type="InterPro" id="IPR046960">
    <property type="entry name" value="PPR_At4g14850-like_plant"/>
</dbReference>
<keyword evidence="4" id="KW-1185">Reference proteome</keyword>
<proteinExistence type="predicted"/>
<gene>
    <name evidence="3" type="ORF">LSAT_V11C400225000</name>
</gene>
<dbReference type="AlphaFoldDB" id="A0A9R1VM76"/>
<dbReference type="Pfam" id="PF13041">
    <property type="entry name" value="PPR_2"/>
    <property type="match status" value="3"/>
</dbReference>
<dbReference type="Proteomes" id="UP000235145">
    <property type="component" value="Unassembled WGS sequence"/>
</dbReference>
<dbReference type="Pfam" id="PF01535">
    <property type="entry name" value="PPR"/>
    <property type="match status" value="3"/>
</dbReference>
<feature type="repeat" description="PPR" evidence="2">
    <location>
        <begin position="311"/>
        <end position="341"/>
    </location>
</feature>
<dbReference type="GO" id="GO:0003723">
    <property type="term" value="F:RNA binding"/>
    <property type="evidence" value="ECO:0007669"/>
    <property type="project" value="InterPro"/>
</dbReference>
<evidence type="ECO:0000313" key="4">
    <source>
        <dbReference type="Proteomes" id="UP000235145"/>
    </source>
</evidence>
<keyword evidence="1" id="KW-0677">Repeat</keyword>
<evidence type="ECO:0008006" key="5">
    <source>
        <dbReference type="Google" id="ProtNLM"/>
    </source>
</evidence>
<dbReference type="Gene3D" id="1.25.40.10">
    <property type="entry name" value="Tetratricopeptide repeat domain"/>
    <property type="match status" value="4"/>
</dbReference>
<dbReference type="FunFam" id="1.25.40.10:FF:000470">
    <property type="entry name" value="Pentatricopeptide repeat-containing protein At5g66520"/>
    <property type="match status" value="1"/>
</dbReference>
<evidence type="ECO:0000256" key="1">
    <source>
        <dbReference type="ARBA" id="ARBA00022737"/>
    </source>
</evidence>
<accession>A0A9R1VM76</accession>
<dbReference type="EMBL" id="NBSK02000004">
    <property type="protein sequence ID" value="KAJ0209962.1"/>
    <property type="molecule type" value="Genomic_DNA"/>
</dbReference>
<protein>
    <recommendedName>
        <fullName evidence="5">Pentacotripeptide-repeat region of PRORP domain-containing protein</fullName>
    </recommendedName>
</protein>
<evidence type="ECO:0000256" key="2">
    <source>
        <dbReference type="PROSITE-ProRule" id="PRU00708"/>
    </source>
</evidence>
<dbReference type="PANTHER" id="PTHR47926:SF391">
    <property type="entry name" value="TETRATRICOPEPTIDE-LIKE HELICAL DOMAIN SUPERFAMILY"/>
    <property type="match status" value="1"/>
</dbReference>